<gene>
    <name evidence="3" type="ORF">MNB_SV-13-1172</name>
</gene>
<dbReference type="Gene3D" id="1.25.40.10">
    <property type="entry name" value="Tetratricopeptide repeat domain"/>
    <property type="match status" value="1"/>
</dbReference>
<dbReference type="GO" id="GO:0016740">
    <property type="term" value="F:transferase activity"/>
    <property type="evidence" value="ECO:0007669"/>
    <property type="project" value="UniProtKB-KW"/>
</dbReference>
<reference evidence="3" key="1">
    <citation type="submission" date="2016-10" db="EMBL/GenBank/DDBJ databases">
        <authorList>
            <person name="de Groot N.N."/>
        </authorList>
    </citation>
    <scope>NUCLEOTIDE SEQUENCE</scope>
</reference>
<evidence type="ECO:0000256" key="2">
    <source>
        <dbReference type="ARBA" id="ARBA00022803"/>
    </source>
</evidence>
<dbReference type="AlphaFoldDB" id="A0A1W1BJC4"/>
<dbReference type="EMBL" id="FPHM01000010">
    <property type="protein sequence ID" value="SFV53618.1"/>
    <property type="molecule type" value="Genomic_DNA"/>
</dbReference>
<sequence length="211" mass="24135">MSTFQFLLFLISAVVFYLFFKQLFSSSYPKRGVDFEAKNENEQIGGVTEMQKTFSTPAIQLSRVQQLNTMADESLEKGDYVEADKALSSALILEPDNQEILLKYGFVLMNLERLSEAKEIYNKVIELNPSEDVAHVLLANILHKLGNDEEAIKHHLIAIDLNKKSAPHCYNFANTLYDIGRKDEALKFYKRAFELDNSLEEAQKMIKELSN</sequence>
<dbReference type="SMART" id="SM00028">
    <property type="entry name" value="TPR"/>
    <property type="match status" value="4"/>
</dbReference>
<keyword evidence="3" id="KW-0808">Transferase</keyword>
<keyword evidence="1" id="KW-0677">Repeat</keyword>
<proteinExistence type="predicted"/>
<protein>
    <submittedName>
        <fullName evidence="3">O-linked GlcNAc transferase</fullName>
    </submittedName>
</protein>
<dbReference type="InterPro" id="IPR011990">
    <property type="entry name" value="TPR-like_helical_dom_sf"/>
</dbReference>
<dbReference type="InterPro" id="IPR051685">
    <property type="entry name" value="Ycf3/AcsC/BcsC/TPR_MFPF"/>
</dbReference>
<dbReference type="Pfam" id="PF13424">
    <property type="entry name" value="TPR_12"/>
    <property type="match status" value="1"/>
</dbReference>
<accession>A0A1W1BJC4</accession>
<evidence type="ECO:0000256" key="1">
    <source>
        <dbReference type="ARBA" id="ARBA00022737"/>
    </source>
</evidence>
<dbReference type="Pfam" id="PF14559">
    <property type="entry name" value="TPR_19"/>
    <property type="match status" value="1"/>
</dbReference>
<dbReference type="PROSITE" id="PS50005">
    <property type="entry name" value="TPR"/>
    <property type="match status" value="1"/>
</dbReference>
<evidence type="ECO:0000313" key="3">
    <source>
        <dbReference type="EMBL" id="SFV53618.1"/>
    </source>
</evidence>
<name>A0A1W1BJC4_9ZZZZ</name>
<organism evidence="3">
    <name type="scientific">hydrothermal vent metagenome</name>
    <dbReference type="NCBI Taxonomy" id="652676"/>
    <lineage>
        <taxon>unclassified sequences</taxon>
        <taxon>metagenomes</taxon>
        <taxon>ecological metagenomes</taxon>
    </lineage>
</organism>
<dbReference type="PANTHER" id="PTHR44943">
    <property type="entry name" value="CELLULOSE SYNTHASE OPERON PROTEIN C"/>
    <property type="match status" value="1"/>
</dbReference>
<dbReference type="PANTHER" id="PTHR44943:SF8">
    <property type="entry name" value="TPR REPEAT-CONTAINING PROTEIN MJ0263"/>
    <property type="match status" value="1"/>
</dbReference>
<keyword evidence="2" id="KW-0802">TPR repeat</keyword>
<dbReference type="SUPFAM" id="SSF48452">
    <property type="entry name" value="TPR-like"/>
    <property type="match status" value="1"/>
</dbReference>
<dbReference type="InterPro" id="IPR019734">
    <property type="entry name" value="TPR_rpt"/>
</dbReference>